<dbReference type="EMBL" id="CAJNOQ010000554">
    <property type="protein sequence ID" value="CAF0814178.1"/>
    <property type="molecule type" value="Genomic_DNA"/>
</dbReference>
<dbReference type="Proteomes" id="UP000663829">
    <property type="component" value="Unassembled WGS sequence"/>
</dbReference>
<dbReference type="SUPFAM" id="SSF57667">
    <property type="entry name" value="beta-beta-alpha zinc fingers"/>
    <property type="match status" value="2"/>
</dbReference>
<dbReference type="GO" id="GO:0010468">
    <property type="term" value="P:regulation of gene expression"/>
    <property type="evidence" value="ECO:0007669"/>
    <property type="project" value="TreeGrafter"/>
</dbReference>
<keyword evidence="1" id="KW-0479">Metal-binding</keyword>
<feature type="domain" description="C2H2-type" evidence="6">
    <location>
        <begin position="221"/>
        <end position="250"/>
    </location>
</feature>
<protein>
    <recommendedName>
        <fullName evidence="6">C2H2-type domain-containing protein</fullName>
    </recommendedName>
</protein>
<evidence type="ECO:0000256" key="4">
    <source>
        <dbReference type="ARBA" id="ARBA00022833"/>
    </source>
</evidence>
<dbReference type="AlphaFoldDB" id="A0A813TPG2"/>
<name>A0A813TPG2_9BILA</name>
<keyword evidence="2" id="KW-0677">Repeat</keyword>
<comment type="caution">
    <text evidence="7">The sequence shown here is derived from an EMBL/GenBank/DDBJ whole genome shotgun (WGS) entry which is preliminary data.</text>
</comment>
<evidence type="ECO:0000313" key="8">
    <source>
        <dbReference type="EMBL" id="CAF3600100.1"/>
    </source>
</evidence>
<dbReference type="InterPro" id="IPR013087">
    <property type="entry name" value="Znf_C2H2_type"/>
</dbReference>
<evidence type="ECO:0000256" key="5">
    <source>
        <dbReference type="PROSITE-ProRule" id="PRU00042"/>
    </source>
</evidence>
<reference evidence="7" key="1">
    <citation type="submission" date="2021-02" db="EMBL/GenBank/DDBJ databases">
        <authorList>
            <person name="Nowell W R."/>
        </authorList>
    </citation>
    <scope>NUCLEOTIDE SEQUENCE</scope>
</reference>
<evidence type="ECO:0000313" key="9">
    <source>
        <dbReference type="Proteomes" id="UP000663829"/>
    </source>
</evidence>
<dbReference type="OrthoDB" id="10042249at2759"/>
<evidence type="ECO:0000256" key="1">
    <source>
        <dbReference type="ARBA" id="ARBA00022723"/>
    </source>
</evidence>
<evidence type="ECO:0000313" key="7">
    <source>
        <dbReference type="EMBL" id="CAF0814178.1"/>
    </source>
</evidence>
<keyword evidence="3 5" id="KW-0863">Zinc-finger</keyword>
<dbReference type="Gene3D" id="3.30.160.60">
    <property type="entry name" value="Classic Zinc Finger"/>
    <property type="match status" value="1"/>
</dbReference>
<gene>
    <name evidence="7" type="ORF">GPM918_LOCUS4195</name>
    <name evidence="8" type="ORF">SRO942_LOCUS4195</name>
</gene>
<dbReference type="Pfam" id="PF12874">
    <property type="entry name" value="zf-met"/>
    <property type="match status" value="1"/>
</dbReference>
<organism evidence="7 9">
    <name type="scientific">Didymodactylos carnosus</name>
    <dbReference type="NCBI Taxonomy" id="1234261"/>
    <lineage>
        <taxon>Eukaryota</taxon>
        <taxon>Metazoa</taxon>
        <taxon>Spiralia</taxon>
        <taxon>Gnathifera</taxon>
        <taxon>Rotifera</taxon>
        <taxon>Eurotatoria</taxon>
        <taxon>Bdelloidea</taxon>
        <taxon>Philodinida</taxon>
        <taxon>Philodinidae</taxon>
        <taxon>Didymodactylos</taxon>
    </lineage>
</organism>
<evidence type="ECO:0000259" key="6">
    <source>
        <dbReference type="PROSITE" id="PS50157"/>
    </source>
</evidence>
<dbReference type="SMART" id="SM00355">
    <property type="entry name" value="ZnF_C2H2"/>
    <property type="match status" value="3"/>
</dbReference>
<dbReference type="Proteomes" id="UP000681722">
    <property type="component" value="Unassembled WGS sequence"/>
</dbReference>
<sequence>MSYSSPYDSYFSTADKNVTYDALTVEQNLYCGICQLNFRTRSALLRHFKSLTHLKRRITHNKQICSASLSNSQISVPSEASTVVVQDEQKVIKQHVIINGTFVKTMKKKCQKRTSASQKRDKQNVPKTLKSSAHDVISITSTETGRYVSNKHKISLTGKKTNEVIDCDGISLNEPLQRLIIRKKTMQDGVTIYTCTLCEFKCFSMRNMRRHIRLHTTFRPYLCTPCKLSFKSYGNFSKHLKTLYHNQNMNSENKTTINWDYVDTKALEKQGELHSNMIRPLAESIELYQSSPIPTANFSNEDVMNNDMTNNLLEDLPTPNSHFVDDDKDELALIDPATFEELSKAAECLLNLQGLFYDDIMPNYTNETHADSLS</sequence>
<dbReference type="GO" id="GO:0008270">
    <property type="term" value="F:zinc ion binding"/>
    <property type="evidence" value="ECO:0007669"/>
    <property type="project" value="UniProtKB-KW"/>
</dbReference>
<keyword evidence="4" id="KW-0862">Zinc</keyword>
<keyword evidence="9" id="KW-1185">Reference proteome</keyword>
<dbReference type="EMBL" id="CAJOBC010000554">
    <property type="protein sequence ID" value="CAF3600100.1"/>
    <property type="molecule type" value="Genomic_DNA"/>
</dbReference>
<proteinExistence type="predicted"/>
<feature type="domain" description="C2H2-type" evidence="6">
    <location>
        <begin position="29"/>
        <end position="58"/>
    </location>
</feature>
<accession>A0A813TPG2</accession>
<dbReference type="PANTHER" id="PTHR24403">
    <property type="entry name" value="ZINC FINGER PROTEIN"/>
    <property type="match status" value="1"/>
</dbReference>
<evidence type="ECO:0000256" key="3">
    <source>
        <dbReference type="ARBA" id="ARBA00022771"/>
    </source>
</evidence>
<dbReference type="PROSITE" id="PS50157">
    <property type="entry name" value="ZINC_FINGER_C2H2_2"/>
    <property type="match status" value="3"/>
</dbReference>
<dbReference type="InterPro" id="IPR036236">
    <property type="entry name" value="Znf_C2H2_sf"/>
</dbReference>
<dbReference type="PROSITE" id="PS00028">
    <property type="entry name" value="ZINC_FINGER_C2H2_1"/>
    <property type="match status" value="3"/>
</dbReference>
<dbReference type="GO" id="GO:0005634">
    <property type="term" value="C:nucleus"/>
    <property type="evidence" value="ECO:0007669"/>
    <property type="project" value="TreeGrafter"/>
</dbReference>
<dbReference type="PANTHER" id="PTHR24403:SF67">
    <property type="entry name" value="FI01116P-RELATED"/>
    <property type="match status" value="1"/>
</dbReference>
<feature type="domain" description="C2H2-type" evidence="6">
    <location>
        <begin position="193"/>
        <end position="220"/>
    </location>
</feature>
<evidence type="ECO:0000256" key="2">
    <source>
        <dbReference type="ARBA" id="ARBA00022737"/>
    </source>
</evidence>
<dbReference type="InterPro" id="IPR050688">
    <property type="entry name" value="Zinc_finger/UBP_domain"/>
</dbReference>